<evidence type="ECO:0000256" key="12">
    <source>
        <dbReference type="ARBA" id="ARBA00047984"/>
    </source>
</evidence>
<evidence type="ECO:0000256" key="1">
    <source>
        <dbReference type="ARBA" id="ARBA00006517"/>
    </source>
</evidence>
<dbReference type="GO" id="GO:0003724">
    <property type="term" value="F:RNA helicase activity"/>
    <property type="evidence" value="ECO:0007669"/>
    <property type="project" value="UniProtKB-EC"/>
</dbReference>
<dbReference type="InterPro" id="IPR014001">
    <property type="entry name" value="Helicase_ATP-bd"/>
</dbReference>
<keyword evidence="8" id="KW-0067">ATP-binding</keyword>
<organism evidence="17 18">
    <name type="scientific">Ambispora gerdemannii</name>
    <dbReference type="NCBI Taxonomy" id="144530"/>
    <lineage>
        <taxon>Eukaryota</taxon>
        <taxon>Fungi</taxon>
        <taxon>Fungi incertae sedis</taxon>
        <taxon>Mucoromycota</taxon>
        <taxon>Glomeromycotina</taxon>
        <taxon>Glomeromycetes</taxon>
        <taxon>Archaeosporales</taxon>
        <taxon>Ambisporaceae</taxon>
        <taxon>Ambispora</taxon>
    </lineage>
</organism>
<dbReference type="InterPro" id="IPR011009">
    <property type="entry name" value="Kinase-like_dom_sf"/>
</dbReference>
<dbReference type="GO" id="GO:0005840">
    <property type="term" value="C:ribosome"/>
    <property type="evidence" value="ECO:0007669"/>
    <property type="project" value="UniProtKB-KW"/>
</dbReference>
<evidence type="ECO:0000256" key="7">
    <source>
        <dbReference type="ARBA" id="ARBA00022806"/>
    </source>
</evidence>
<keyword evidence="5" id="KW-0547">Nucleotide-binding</keyword>
<dbReference type="PANTHER" id="PTHR47959:SF1">
    <property type="entry name" value="ATP-DEPENDENT RNA HELICASE DBPA"/>
    <property type="match status" value="1"/>
</dbReference>
<feature type="domain" description="Helicase C-terminal" evidence="16">
    <location>
        <begin position="877"/>
        <end position="1023"/>
    </location>
</feature>
<dbReference type="EMBL" id="CAJVPL010001333">
    <property type="protein sequence ID" value="CAG8565507.1"/>
    <property type="molecule type" value="Genomic_DNA"/>
</dbReference>
<feature type="compositionally biased region" description="Low complexity" evidence="13">
    <location>
        <begin position="472"/>
        <end position="481"/>
    </location>
</feature>
<comment type="catalytic activity">
    <reaction evidence="12">
        <text>ATP + H2O = ADP + phosphate + H(+)</text>
        <dbReference type="Rhea" id="RHEA:13065"/>
        <dbReference type="ChEBI" id="CHEBI:15377"/>
        <dbReference type="ChEBI" id="CHEBI:15378"/>
        <dbReference type="ChEBI" id="CHEBI:30616"/>
        <dbReference type="ChEBI" id="CHEBI:43474"/>
        <dbReference type="ChEBI" id="CHEBI:456216"/>
        <dbReference type="EC" id="3.6.4.13"/>
    </reaction>
</comment>
<dbReference type="InterPro" id="IPR012562">
    <property type="entry name" value="GUCT"/>
</dbReference>
<evidence type="ECO:0000259" key="15">
    <source>
        <dbReference type="PROSITE" id="PS51192"/>
    </source>
</evidence>
<evidence type="ECO:0000259" key="16">
    <source>
        <dbReference type="PROSITE" id="PS51194"/>
    </source>
</evidence>
<evidence type="ECO:0000256" key="6">
    <source>
        <dbReference type="ARBA" id="ARBA00022801"/>
    </source>
</evidence>
<dbReference type="SMART" id="SM00487">
    <property type="entry name" value="DEXDc"/>
    <property type="match status" value="1"/>
</dbReference>
<evidence type="ECO:0000256" key="3">
    <source>
        <dbReference type="ARBA" id="ARBA00008171"/>
    </source>
</evidence>
<comment type="caution">
    <text evidence="17">The sequence shown here is derived from an EMBL/GenBank/DDBJ whole genome shotgun (WGS) entry which is preliminary data.</text>
</comment>
<dbReference type="InterPro" id="IPR001650">
    <property type="entry name" value="Helicase_C-like"/>
</dbReference>
<dbReference type="InterPro" id="IPR027437">
    <property type="entry name" value="Rbsml_uS13_C"/>
</dbReference>
<dbReference type="PRINTS" id="PR00109">
    <property type="entry name" value="TYRKINASE"/>
</dbReference>
<dbReference type="Proteomes" id="UP000789831">
    <property type="component" value="Unassembled WGS sequence"/>
</dbReference>
<dbReference type="InterPro" id="IPR027417">
    <property type="entry name" value="P-loop_NTPase"/>
</dbReference>
<dbReference type="SUPFAM" id="SSF46946">
    <property type="entry name" value="S13-like H2TH domain"/>
    <property type="match status" value="1"/>
</dbReference>
<dbReference type="GO" id="GO:0004672">
    <property type="term" value="F:protein kinase activity"/>
    <property type="evidence" value="ECO:0007669"/>
    <property type="project" value="InterPro"/>
</dbReference>
<dbReference type="GO" id="GO:1990904">
    <property type="term" value="C:ribonucleoprotein complex"/>
    <property type="evidence" value="ECO:0007669"/>
    <property type="project" value="UniProtKB-KW"/>
</dbReference>
<dbReference type="InterPro" id="IPR018269">
    <property type="entry name" value="Ribosomal_uS13_CS"/>
</dbReference>
<keyword evidence="6" id="KW-0378">Hydrolase</keyword>
<dbReference type="InterPro" id="IPR044742">
    <property type="entry name" value="DEAD/DEAH_RhlB"/>
</dbReference>
<reference evidence="17" key="1">
    <citation type="submission" date="2021-06" db="EMBL/GenBank/DDBJ databases">
        <authorList>
            <person name="Kallberg Y."/>
            <person name="Tangrot J."/>
            <person name="Rosling A."/>
        </authorList>
    </citation>
    <scope>NUCLEOTIDE SEQUENCE</scope>
    <source>
        <strain evidence="17">MT106</strain>
    </source>
</reference>
<dbReference type="Pfam" id="PF26142">
    <property type="entry name" value="DD_DDX21-DDX50"/>
    <property type="match status" value="1"/>
</dbReference>
<evidence type="ECO:0000256" key="8">
    <source>
        <dbReference type="ARBA" id="ARBA00022840"/>
    </source>
</evidence>
<dbReference type="InterPro" id="IPR000719">
    <property type="entry name" value="Prot_kinase_dom"/>
</dbReference>
<dbReference type="PANTHER" id="PTHR47959">
    <property type="entry name" value="ATP-DEPENDENT RNA HELICASE RHLE-RELATED"/>
    <property type="match status" value="1"/>
</dbReference>
<proteinExistence type="inferred from homology"/>
<dbReference type="GO" id="GO:0003723">
    <property type="term" value="F:RNA binding"/>
    <property type="evidence" value="ECO:0007669"/>
    <property type="project" value="UniProtKB-KW"/>
</dbReference>
<dbReference type="PROSITE" id="PS51194">
    <property type="entry name" value="HELICASE_CTER"/>
    <property type="match status" value="1"/>
</dbReference>
<evidence type="ECO:0000256" key="4">
    <source>
        <dbReference type="ARBA" id="ARBA00012552"/>
    </source>
</evidence>
<dbReference type="Gene3D" id="3.30.70.2280">
    <property type="match status" value="1"/>
</dbReference>
<dbReference type="Pfam" id="PF00270">
    <property type="entry name" value="DEAD"/>
    <property type="match status" value="1"/>
</dbReference>
<gene>
    <name evidence="17" type="ORF">AGERDE_LOCUS7368</name>
</gene>
<comment type="similarity">
    <text evidence="2">Belongs to the universal ribosomal protein uS13 family.</text>
</comment>
<feature type="domain" description="Protein kinase" evidence="14">
    <location>
        <begin position="213"/>
        <end position="465"/>
    </location>
</feature>
<dbReference type="GO" id="GO:0016787">
    <property type="term" value="F:hydrolase activity"/>
    <property type="evidence" value="ECO:0007669"/>
    <property type="project" value="UniProtKB-KW"/>
</dbReference>
<dbReference type="Gene3D" id="1.10.510.10">
    <property type="entry name" value="Transferase(Phosphotransferase) domain 1"/>
    <property type="match status" value="1"/>
</dbReference>
<dbReference type="Gene3D" id="4.10.910.10">
    <property type="entry name" value="30s ribosomal protein s13, domain 2"/>
    <property type="match status" value="1"/>
</dbReference>
<evidence type="ECO:0000256" key="13">
    <source>
        <dbReference type="SAM" id="MobiDB-lite"/>
    </source>
</evidence>
<dbReference type="GO" id="GO:0006412">
    <property type="term" value="P:translation"/>
    <property type="evidence" value="ECO:0007669"/>
    <property type="project" value="InterPro"/>
</dbReference>
<dbReference type="GO" id="GO:0005524">
    <property type="term" value="F:ATP binding"/>
    <property type="evidence" value="ECO:0007669"/>
    <property type="project" value="UniProtKB-KW"/>
</dbReference>
<evidence type="ECO:0000256" key="10">
    <source>
        <dbReference type="ARBA" id="ARBA00022980"/>
    </source>
</evidence>
<feature type="region of interest" description="Disordered" evidence="13">
    <location>
        <begin position="466"/>
        <end position="493"/>
    </location>
</feature>
<evidence type="ECO:0000256" key="11">
    <source>
        <dbReference type="ARBA" id="ARBA00023274"/>
    </source>
</evidence>
<keyword evidence="7" id="KW-0347">Helicase</keyword>
<accession>A0A9N9FWR6</accession>
<dbReference type="InterPro" id="IPR010979">
    <property type="entry name" value="Ribosomal_uS13-like_H2TH"/>
</dbReference>
<evidence type="ECO:0000313" key="17">
    <source>
        <dbReference type="EMBL" id="CAG8565507.1"/>
    </source>
</evidence>
<comment type="similarity">
    <text evidence="3">Belongs to the protein kinase superfamily. TKL Ser/Thr protein kinase family. ROCO subfamily.</text>
</comment>
<keyword evidence="10" id="KW-0689">Ribosomal protein</keyword>
<dbReference type="Gene3D" id="3.40.50.300">
    <property type="entry name" value="P-loop containing nucleotide triphosphate hydrolases"/>
    <property type="match status" value="2"/>
</dbReference>
<dbReference type="Gene3D" id="1.10.8.50">
    <property type="match status" value="1"/>
</dbReference>
<keyword evidence="18" id="KW-1185">Reference proteome</keyword>
<dbReference type="Pfam" id="PF08152">
    <property type="entry name" value="GUCT"/>
    <property type="match status" value="1"/>
</dbReference>
<protein>
    <recommendedName>
        <fullName evidence="4">RNA helicase</fullName>
        <ecNumber evidence="4">3.6.4.13</ecNumber>
    </recommendedName>
</protein>
<evidence type="ECO:0000256" key="2">
    <source>
        <dbReference type="ARBA" id="ARBA00008080"/>
    </source>
</evidence>
<feature type="compositionally biased region" description="Basic and acidic residues" evidence="13">
    <location>
        <begin position="556"/>
        <end position="573"/>
    </location>
</feature>
<dbReference type="InterPro" id="IPR011545">
    <property type="entry name" value="DEAD/DEAH_box_helicase_dom"/>
</dbReference>
<evidence type="ECO:0000256" key="5">
    <source>
        <dbReference type="ARBA" id="ARBA00022741"/>
    </source>
</evidence>
<evidence type="ECO:0000259" key="14">
    <source>
        <dbReference type="PROSITE" id="PS50011"/>
    </source>
</evidence>
<dbReference type="InterPro" id="IPR035979">
    <property type="entry name" value="RBD_domain_sf"/>
</dbReference>
<dbReference type="InterPro" id="IPR059027">
    <property type="entry name" value="DD_DDX21-DDX50"/>
</dbReference>
<dbReference type="Pfam" id="PF00271">
    <property type="entry name" value="Helicase_C"/>
    <property type="match status" value="1"/>
</dbReference>
<dbReference type="PROSITE" id="PS51192">
    <property type="entry name" value="HELICASE_ATP_BIND_1"/>
    <property type="match status" value="1"/>
</dbReference>
<dbReference type="CDD" id="cd00268">
    <property type="entry name" value="DEADc"/>
    <property type="match status" value="1"/>
</dbReference>
<dbReference type="CDD" id="cd12937">
    <property type="entry name" value="GUCT_RH7_like"/>
    <property type="match status" value="1"/>
</dbReference>
<dbReference type="PROSITE" id="PS50011">
    <property type="entry name" value="PROTEIN_KINASE_DOM"/>
    <property type="match status" value="1"/>
</dbReference>
<dbReference type="OrthoDB" id="4255at2759"/>
<dbReference type="PROSITE" id="PS00646">
    <property type="entry name" value="RIBOSOMAL_S13_1"/>
    <property type="match status" value="1"/>
</dbReference>
<dbReference type="CDD" id="cd18787">
    <property type="entry name" value="SF2_C_DEAD"/>
    <property type="match status" value="1"/>
</dbReference>
<feature type="domain" description="Helicase ATP-binding" evidence="15">
    <location>
        <begin position="661"/>
        <end position="848"/>
    </location>
</feature>
<dbReference type="InterPro" id="IPR050079">
    <property type="entry name" value="DEAD_box_RNA_helicase"/>
</dbReference>
<dbReference type="EC" id="3.6.4.13" evidence="4"/>
<dbReference type="SMART" id="SM00490">
    <property type="entry name" value="HELICc"/>
    <property type="match status" value="1"/>
</dbReference>
<name>A0A9N9FWR6_9GLOM</name>
<keyword evidence="9" id="KW-0694">RNA-binding</keyword>
<dbReference type="GO" id="GO:0005829">
    <property type="term" value="C:cytosol"/>
    <property type="evidence" value="ECO:0007669"/>
    <property type="project" value="TreeGrafter"/>
</dbReference>
<keyword evidence="11" id="KW-0687">Ribonucleoprotein</keyword>
<feature type="region of interest" description="Disordered" evidence="13">
    <location>
        <begin position="547"/>
        <end position="600"/>
    </location>
</feature>
<dbReference type="SUPFAM" id="SSF56112">
    <property type="entry name" value="Protein kinase-like (PK-like)"/>
    <property type="match status" value="1"/>
</dbReference>
<feature type="compositionally biased region" description="Acidic residues" evidence="13">
    <location>
        <begin position="482"/>
        <end position="493"/>
    </location>
</feature>
<sequence length="1284" mass="144868">MADEARKQIETIKNLTDSIASQGFNSKFLSQNAKKYKSDCVSFANRLQNIGVKGKEFVKKLESEELEVAMIRYNLSNAIEALKNFQGLSSNINMFILQQQSPLTLNRPNLAEDFRIQRLLVDYNSRLDDSIECLSVAFHAMQIQKPLSIEEQEKLLRGLKVDIEKELAVLEEIKNQKNDNNRTKWLELAIEHNHLRSIPYDQIVVDKFLKCGGNLLIEKSVIRFGIVYKALWDDTPIVLKQLFNQTDFVEEIRLHKRVHDGDYIVKLHGITRDTDGNLGMIMKYTAHGDLRDYLKMHGSSLSWHQKIVLAKQITIGLSFIHREKIMHRDFHSGNILIDENGGPMITDFGLSRLEDIKKRSSATSQVFGLMAYTAPERLENSKYPFDERCDIYSLGVIFWEISANRRPFNGQNDISLALHLMKGKREKFTESTPPKFAELAISCWAEDPEKRPSLSQIKQTLNEILDDLPKSENNNDNLNNAEDLDKDDPLEDTDQVDYDEYFSADLDPSNYITALNNIPENKTIKENSSDNSVVILKEKKSKDEIQSLKEISTKNNEQKSKKSKDFAKRKTEISIDNSDDDSQNIVEKPKKKRKIENGSRSEASISQDIVVIESINDEKETEEAEVPENLRFSSYRLSQTTIESLKKRGVTALFPIQAATFDYIFDGKDVLARAKTGTGKTLAFALPITERLINSSDFVQVRNRRGRAPQVVVMTPTRDLAKQVATEFGSIASSLTVSCIYGGVPYADQYRELRDGIDVLVGTPGRVMDHIDRGNLNLADIKFICLDEADQMLDIGFAEAMEKVLQHVKEHKENKGKDDDYQTMLFSATVPDWVKETVKKYLKEDYLNIDLIGKMDNKTNENICHYAIRSAWHSRKDIIGDVVATYGGSGSCVIFCNTKNDANELVLNDKLKQDAQVLHGDIAQSQREITMKGFREGKFKCIICTDVLARGIDIPQVDLVINCEPPKDVESYVHRSGRTGRAGRPGTAVTFFKSQEEYLINNIQRRSRIQFSIVGPPQPADIVAATAQDAVQNVESVNPSILPYFHATAQLLIDNKGAVEALSAALAYMTGYSSGIKTRSLLSGNEGCNTLLFRFSYPVRHVSYARNILERSFPNLKSDDVKMMRLTKDGLGIAIDVSSEKVEIGIGEGDDLILAGTKWQNTSSTTLEVCVSLKDYKTVKVALTKFYGIGMNVSAKVCAQLSIHDKCKMQELSENQLNQLSAVLSDMILGADLKRQIKSNIMHHRQIGSYKGKRHAMSYPVRGQRTQTNAKTAKRLNARFINAK</sequence>
<evidence type="ECO:0000313" key="18">
    <source>
        <dbReference type="Proteomes" id="UP000789831"/>
    </source>
</evidence>
<evidence type="ECO:0000256" key="9">
    <source>
        <dbReference type="ARBA" id="ARBA00022884"/>
    </source>
</evidence>
<dbReference type="InterPro" id="IPR001245">
    <property type="entry name" value="Ser-Thr/Tyr_kinase_cat_dom"/>
</dbReference>
<dbReference type="SUPFAM" id="SSF52540">
    <property type="entry name" value="P-loop containing nucleoside triphosphate hydrolases"/>
    <property type="match status" value="1"/>
</dbReference>
<comment type="similarity">
    <text evidence="1">Belongs to the DEAD box helicase family. DDX21/DDX50 subfamily.</text>
</comment>
<dbReference type="SUPFAM" id="SSF54928">
    <property type="entry name" value="RNA-binding domain, RBD"/>
    <property type="match status" value="1"/>
</dbReference>
<dbReference type="GO" id="GO:0003735">
    <property type="term" value="F:structural constituent of ribosome"/>
    <property type="evidence" value="ECO:0007669"/>
    <property type="project" value="InterPro"/>
</dbReference>
<dbReference type="Pfam" id="PF07714">
    <property type="entry name" value="PK_Tyr_Ser-Thr"/>
    <property type="match status" value="1"/>
</dbReference>
<dbReference type="PROSITE" id="PS50159">
    <property type="entry name" value="RIBOSOMAL_S13_2"/>
    <property type="match status" value="1"/>
</dbReference>